<dbReference type="AlphaFoldDB" id="A0A0D7ABR2"/>
<accession>A0A0D7ABR2</accession>
<dbReference type="OrthoDB" id="1106148at2759"/>
<dbReference type="InterPro" id="IPR055304">
    <property type="entry name" value="CHCHD2/10-like"/>
</dbReference>
<dbReference type="EMBL" id="KN881942">
    <property type="protein sequence ID" value="KIY47371.1"/>
    <property type="molecule type" value="Genomic_DNA"/>
</dbReference>
<name>A0A0D7ABR2_9AGAR</name>
<sequence length="225" mass="22951">MPRGRVSARDVKDCSSGIRPSLCLRRSFIVTTTADDAGMLCTFVADEYGADLFLVPQRQTRSRPAPARASNVQARRSSTMVAPTPAPVTNSAFASRVPPAPAPVRPSVPSASHGAPSAAPGASASQGPGLFSQMAATAGGVAVGSTIGHGISSMLFGGSSSSAAEVPAAPAPAAPVQYQQQSSGSGISCDVQAKDFTTCLERADYNSCTWYLEQLKACQAAAAPY</sequence>
<dbReference type="GO" id="GO:0007005">
    <property type="term" value="P:mitochondrion organization"/>
    <property type="evidence" value="ECO:0007669"/>
    <property type="project" value="InterPro"/>
</dbReference>
<dbReference type="Proteomes" id="UP000054144">
    <property type="component" value="Unassembled WGS sequence"/>
</dbReference>
<protein>
    <recommendedName>
        <fullName evidence="4">CHCH domain-containing protein</fullName>
    </recommendedName>
</protein>
<evidence type="ECO:0000313" key="2">
    <source>
        <dbReference type="EMBL" id="KIY47371.1"/>
    </source>
</evidence>
<evidence type="ECO:0000313" key="3">
    <source>
        <dbReference type="Proteomes" id="UP000054144"/>
    </source>
</evidence>
<dbReference type="PANTHER" id="PTHR13523:SF2">
    <property type="entry name" value="COILED-COIL-HELIX-COILED-COIL-HELIX DOMAIN CONTAINING 2, ISOFORM A-RELATED"/>
    <property type="match status" value="1"/>
</dbReference>
<dbReference type="GO" id="GO:0005739">
    <property type="term" value="C:mitochondrion"/>
    <property type="evidence" value="ECO:0007669"/>
    <property type="project" value="TreeGrafter"/>
</dbReference>
<keyword evidence="3" id="KW-1185">Reference proteome</keyword>
<reference evidence="2 3" key="1">
    <citation type="journal article" date="2015" name="Fungal Genet. Biol.">
        <title>Evolution of novel wood decay mechanisms in Agaricales revealed by the genome sequences of Fistulina hepatica and Cylindrobasidium torrendii.</title>
        <authorList>
            <person name="Floudas D."/>
            <person name="Held B.W."/>
            <person name="Riley R."/>
            <person name="Nagy L.G."/>
            <person name="Koehler G."/>
            <person name="Ransdell A.S."/>
            <person name="Younus H."/>
            <person name="Chow J."/>
            <person name="Chiniquy J."/>
            <person name="Lipzen A."/>
            <person name="Tritt A."/>
            <person name="Sun H."/>
            <person name="Haridas S."/>
            <person name="LaButti K."/>
            <person name="Ohm R.A."/>
            <person name="Kues U."/>
            <person name="Blanchette R.A."/>
            <person name="Grigoriev I.V."/>
            <person name="Minto R.E."/>
            <person name="Hibbett D.S."/>
        </authorList>
    </citation>
    <scope>NUCLEOTIDE SEQUENCE [LARGE SCALE GENOMIC DNA]</scope>
    <source>
        <strain evidence="2 3">ATCC 64428</strain>
    </source>
</reference>
<evidence type="ECO:0008006" key="4">
    <source>
        <dbReference type="Google" id="ProtNLM"/>
    </source>
</evidence>
<evidence type="ECO:0000256" key="1">
    <source>
        <dbReference type="SAM" id="MobiDB-lite"/>
    </source>
</evidence>
<proteinExistence type="predicted"/>
<feature type="compositionally biased region" description="Polar residues" evidence="1">
    <location>
        <begin position="70"/>
        <end position="81"/>
    </location>
</feature>
<feature type="compositionally biased region" description="Low complexity" evidence="1">
    <location>
        <begin position="107"/>
        <end position="126"/>
    </location>
</feature>
<gene>
    <name evidence="2" type="ORF">FISHEDRAFT_74673</name>
</gene>
<dbReference type="GO" id="GO:0005634">
    <property type="term" value="C:nucleus"/>
    <property type="evidence" value="ECO:0007669"/>
    <property type="project" value="TreeGrafter"/>
</dbReference>
<feature type="region of interest" description="Disordered" evidence="1">
    <location>
        <begin position="59"/>
        <end position="126"/>
    </location>
</feature>
<organism evidence="2 3">
    <name type="scientific">Fistulina hepatica ATCC 64428</name>
    <dbReference type="NCBI Taxonomy" id="1128425"/>
    <lineage>
        <taxon>Eukaryota</taxon>
        <taxon>Fungi</taxon>
        <taxon>Dikarya</taxon>
        <taxon>Basidiomycota</taxon>
        <taxon>Agaricomycotina</taxon>
        <taxon>Agaricomycetes</taxon>
        <taxon>Agaricomycetidae</taxon>
        <taxon>Agaricales</taxon>
        <taxon>Fistulinaceae</taxon>
        <taxon>Fistulina</taxon>
    </lineage>
</organism>
<dbReference type="PANTHER" id="PTHR13523">
    <property type="entry name" value="COILED-COIL-HELIX-COILED-COIL-HELIX DOMAIN CONTAINING 2/NUR77"/>
    <property type="match status" value="1"/>
</dbReference>